<dbReference type="Pfam" id="PF00294">
    <property type="entry name" value="PfkB"/>
    <property type="match status" value="1"/>
</dbReference>
<comment type="caution">
    <text evidence="5">The sequence shown here is derived from an EMBL/GenBank/DDBJ whole genome shotgun (WGS) entry which is preliminary data.</text>
</comment>
<dbReference type="GO" id="GO:0016301">
    <property type="term" value="F:kinase activity"/>
    <property type="evidence" value="ECO:0007669"/>
    <property type="project" value="UniProtKB-KW"/>
</dbReference>
<name>A0ABR6ER24_9SPHI</name>
<evidence type="ECO:0000256" key="3">
    <source>
        <dbReference type="ARBA" id="ARBA00022777"/>
    </source>
</evidence>
<protein>
    <submittedName>
        <fullName evidence="5">Sugar kinase</fullName>
    </submittedName>
</protein>
<accession>A0ABR6ER24</accession>
<evidence type="ECO:0000256" key="1">
    <source>
        <dbReference type="ARBA" id="ARBA00010688"/>
    </source>
</evidence>
<dbReference type="PANTHER" id="PTHR43320">
    <property type="entry name" value="SUGAR KINASE"/>
    <property type="match status" value="1"/>
</dbReference>
<reference evidence="5 6" key="1">
    <citation type="submission" date="2019-11" db="EMBL/GenBank/DDBJ databases">
        <title>Description of Pedobacter sp. LMG 31462T.</title>
        <authorList>
            <person name="Carlier A."/>
            <person name="Qi S."/>
            <person name="Vandamme P."/>
        </authorList>
    </citation>
    <scope>NUCLEOTIDE SEQUENCE [LARGE SCALE GENOMIC DNA]</scope>
    <source>
        <strain evidence="5 6">LMG 31462</strain>
    </source>
</reference>
<comment type="similarity">
    <text evidence="1">Belongs to the carbohydrate kinase PfkB family.</text>
</comment>
<keyword evidence="2" id="KW-0808">Transferase</keyword>
<dbReference type="InterPro" id="IPR052700">
    <property type="entry name" value="Carb_kinase_PfkB-like"/>
</dbReference>
<dbReference type="Gene3D" id="3.40.1190.20">
    <property type="match status" value="1"/>
</dbReference>
<sequence>MGKVLNFGELLLRISPDLDGNWLKENNLSFYVGGAEANVAAALALWGVPSSYLSAVPDNFMSKQVVNYLDKLNIDTDPMQYMGERIGLYYLPNGKDLKNAGVIYDRKYSSFSTLKTGMIDWDKVLKDVSWLHFSAICPALNTDVVAVCEEALIAASERNIQISLDLNFRSKLWQYGKKPVEVMPALAKYCNLIMGNVWAAENMLGIPVASGLAEEDRKEAYLEQAQKSAEAIMQAFPKCTAVANTFRFDFKEKGVKYYCTLHTAAETATEGAKQGLINHIVSKEYRAERIIGKIGSGDCFMAGLIYGFYHQLSKEEVLGFATRAAFSKLFTHTDFTTTKLADIPKVAKMYEATI</sequence>
<evidence type="ECO:0000313" key="6">
    <source>
        <dbReference type="Proteomes" id="UP000636110"/>
    </source>
</evidence>
<feature type="domain" description="Carbohydrate kinase PfkB" evidence="4">
    <location>
        <begin position="3"/>
        <end position="224"/>
    </location>
</feature>
<evidence type="ECO:0000313" key="5">
    <source>
        <dbReference type="EMBL" id="MBB2147711.1"/>
    </source>
</evidence>
<keyword evidence="3 5" id="KW-0418">Kinase</keyword>
<dbReference type="SUPFAM" id="SSF53613">
    <property type="entry name" value="Ribokinase-like"/>
    <property type="match status" value="1"/>
</dbReference>
<keyword evidence="6" id="KW-1185">Reference proteome</keyword>
<evidence type="ECO:0000259" key="4">
    <source>
        <dbReference type="Pfam" id="PF00294"/>
    </source>
</evidence>
<dbReference type="RefSeq" id="WP_182952999.1">
    <property type="nucleotide sequence ID" value="NZ_WNXC01000001.1"/>
</dbReference>
<dbReference type="EMBL" id="WNXC01000001">
    <property type="protein sequence ID" value="MBB2147711.1"/>
    <property type="molecule type" value="Genomic_DNA"/>
</dbReference>
<gene>
    <name evidence="5" type="ORF">GM920_02185</name>
</gene>
<dbReference type="InterPro" id="IPR029056">
    <property type="entry name" value="Ribokinase-like"/>
</dbReference>
<dbReference type="PANTHER" id="PTHR43320:SF2">
    <property type="entry name" value="2-DEHYDRO-3-DEOXYGLUCONOKINASE_2-DEHYDRO-3-DEOXYGALACTONOKINASE"/>
    <property type="match status" value="1"/>
</dbReference>
<proteinExistence type="inferred from homology"/>
<evidence type="ECO:0000256" key="2">
    <source>
        <dbReference type="ARBA" id="ARBA00022679"/>
    </source>
</evidence>
<dbReference type="InterPro" id="IPR011611">
    <property type="entry name" value="PfkB_dom"/>
</dbReference>
<dbReference type="Proteomes" id="UP000636110">
    <property type="component" value="Unassembled WGS sequence"/>
</dbReference>
<organism evidence="5 6">
    <name type="scientific">Pedobacter gandavensis</name>
    <dbReference type="NCBI Taxonomy" id="2679963"/>
    <lineage>
        <taxon>Bacteria</taxon>
        <taxon>Pseudomonadati</taxon>
        <taxon>Bacteroidota</taxon>
        <taxon>Sphingobacteriia</taxon>
        <taxon>Sphingobacteriales</taxon>
        <taxon>Sphingobacteriaceae</taxon>
        <taxon>Pedobacter</taxon>
    </lineage>
</organism>